<accession>A0ABR2QWV5</accession>
<dbReference type="InterPro" id="IPR002156">
    <property type="entry name" value="RNaseH_domain"/>
</dbReference>
<dbReference type="PANTHER" id="PTHR47723">
    <property type="entry name" value="OS05G0353850 PROTEIN"/>
    <property type="match status" value="1"/>
</dbReference>
<proteinExistence type="predicted"/>
<dbReference type="InterPro" id="IPR044730">
    <property type="entry name" value="RNase_H-like_dom_plant"/>
</dbReference>
<dbReference type="PANTHER" id="PTHR47723:SF19">
    <property type="entry name" value="POLYNUCLEOTIDYL TRANSFERASE, RIBONUCLEASE H-LIKE SUPERFAMILY PROTEIN"/>
    <property type="match status" value="1"/>
</dbReference>
<protein>
    <recommendedName>
        <fullName evidence="1">RNase H type-1 domain-containing protein</fullName>
    </recommendedName>
</protein>
<dbReference type="SUPFAM" id="SSF53098">
    <property type="entry name" value="Ribonuclease H-like"/>
    <property type="match status" value="1"/>
</dbReference>
<feature type="domain" description="RNase H type-1" evidence="1">
    <location>
        <begin position="203"/>
        <end position="313"/>
    </location>
</feature>
<dbReference type="Gene3D" id="3.30.420.10">
    <property type="entry name" value="Ribonuclease H-like superfamily/Ribonuclease H"/>
    <property type="match status" value="1"/>
</dbReference>
<dbReference type="EMBL" id="JBBPBN010000030">
    <property type="protein sequence ID" value="KAK9004989.1"/>
    <property type="molecule type" value="Genomic_DNA"/>
</dbReference>
<sequence length="335" mass="37658">MNKSKMRALFAILCILIASTLFIPTVSMAGGRQLQQLANGAAVDFFDDVWVPSLGSLRPYVLDISQELFGLSFSDFMDGNDNWDLPLLFMFSPAVVSHIISIKCPDSNDIADKSLWRMATSHSFSISSAYESLIWLLSNLTTDYTHPGSGLSWPIVFASTIWQIWNMHNNWVFNGHRLSTESIYHKNVTWARYYAKSSFFTKRVQSGSGAVGGVFRAHDSGWILGFNKSIGVTQPLQSELWTILTSLHLVRDNGFERLLIQSDNLKVITRLNASTADSDVNALVRAIARLRNVEWKTMFRWIPHEANKLADAMPKLDASYDISIFAVPPTPCNHF</sequence>
<evidence type="ECO:0000259" key="1">
    <source>
        <dbReference type="Pfam" id="PF13456"/>
    </source>
</evidence>
<dbReference type="CDD" id="cd06222">
    <property type="entry name" value="RNase_H_like"/>
    <property type="match status" value="1"/>
</dbReference>
<comment type="caution">
    <text evidence="2">The sequence shown here is derived from an EMBL/GenBank/DDBJ whole genome shotgun (WGS) entry which is preliminary data.</text>
</comment>
<dbReference type="InterPro" id="IPR053151">
    <property type="entry name" value="RNase_H-like"/>
</dbReference>
<name>A0ABR2QWV5_9ROSI</name>
<keyword evidence="3" id="KW-1185">Reference proteome</keyword>
<gene>
    <name evidence="2" type="ORF">V6N11_042439</name>
</gene>
<evidence type="ECO:0000313" key="2">
    <source>
        <dbReference type="EMBL" id="KAK9004989.1"/>
    </source>
</evidence>
<reference evidence="2 3" key="1">
    <citation type="journal article" date="2024" name="G3 (Bethesda)">
        <title>Genome assembly of Hibiscus sabdariffa L. provides insights into metabolisms of medicinal natural products.</title>
        <authorList>
            <person name="Kim T."/>
        </authorList>
    </citation>
    <scope>NUCLEOTIDE SEQUENCE [LARGE SCALE GENOMIC DNA]</scope>
    <source>
        <strain evidence="2">TK-2024</strain>
        <tissue evidence="2">Old leaves</tissue>
    </source>
</reference>
<dbReference type="Proteomes" id="UP001396334">
    <property type="component" value="Unassembled WGS sequence"/>
</dbReference>
<dbReference type="InterPro" id="IPR036397">
    <property type="entry name" value="RNaseH_sf"/>
</dbReference>
<dbReference type="Pfam" id="PF13456">
    <property type="entry name" value="RVT_3"/>
    <property type="match status" value="1"/>
</dbReference>
<organism evidence="2 3">
    <name type="scientific">Hibiscus sabdariffa</name>
    <name type="common">roselle</name>
    <dbReference type="NCBI Taxonomy" id="183260"/>
    <lineage>
        <taxon>Eukaryota</taxon>
        <taxon>Viridiplantae</taxon>
        <taxon>Streptophyta</taxon>
        <taxon>Embryophyta</taxon>
        <taxon>Tracheophyta</taxon>
        <taxon>Spermatophyta</taxon>
        <taxon>Magnoliopsida</taxon>
        <taxon>eudicotyledons</taxon>
        <taxon>Gunneridae</taxon>
        <taxon>Pentapetalae</taxon>
        <taxon>rosids</taxon>
        <taxon>malvids</taxon>
        <taxon>Malvales</taxon>
        <taxon>Malvaceae</taxon>
        <taxon>Malvoideae</taxon>
        <taxon>Hibiscus</taxon>
    </lineage>
</organism>
<evidence type="ECO:0000313" key="3">
    <source>
        <dbReference type="Proteomes" id="UP001396334"/>
    </source>
</evidence>
<dbReference type="InterPro" id="IPR012337">
    <property type="entry name" value="RNaseH-like_sf"/>
</dbReference>